<evidence type="ECO:0008006" key="3">
    <source>
        <dbReference type="Google" id="ProtNLM"/>
    </source>
</evidence>
<evidence type="ECO:0000313" key="2">
    <source>
        <dbReference type="EMBL" id="MAA13281.1"/>
    </source>
</evidence>
<dbReference type="EMBL" id="GFPF01002135">
    <property type="protein sequence ID" value="MAA13281.1"/>
    <property type="molecule type" value="Transcribed_RNA"/>
</dbReference>
<accession>A0A224YFP1</accession>
<keyword evidence="1" id="KW-0732">Signal</keyword>
<protein>
    <recommendedName>
        <fullName evidence="3">Secreted protein</fullName>
    </recommendedName>
</protein>
<feature type="chain" id="PRO_5013075926" description="Secreted protein" evidence="1">
    <location>
        <begin position="27"/>
        <end position="92"/>
    </location>
</feature>
<sequence length="92" mass="10798">MQLPAFDLRSAFRWHRILSFLTGCLAGSFRDCRLCSRLVVKNQMHSLTTHHMYHRLLRAHHCCMCAVLAHPNCPSYLFPPFFFSFVILAKHH</sequence>
<evidence type="ECO:0000256" key="1">
    <source>
        <dbReference type="SAM" id="SignalP"/>
    </source>
</evidence>
<reference evidence="2" key="1">
    <citation type="journal article" date="2017" name="Parasit. Vectors">
        <title>Sialotranscriptomics of Rhipicephalus zambeziensis reveals intricate expression profiles of secretory proteins and suggests tight temporal transcriptional regulation during blood-feeding.</title>
        <authorList>
            <person name="de Castro M.H."/>
            <person name="de Klerk D."/>
            <person name="Pienaar R."/>
            <person name="Rees D.J.G."/>
            <person name="Mans B.J."/>
        </authorList>
    </citation>
    <scope>NUCLEOTIDE SEQUENCE</scope>
    <source>
        <tissue evidence="2">Salivary glands</tissue>
    </source>
</reference>
<dbReference type="AlphaFoldDB" id="A0A224YFP1"/>
<name>A0A224YFP1_9ACAR</name>
<feature type="signal peptide" evidence="1">
    <location>
        <begin position="1"/>
        <end position="26"/>
    </location>
</feature>
<organism evidence="2">
    <name type="scientific">Rhipicephalus zambeziensis</name>
    <dbReference type="NCBI Taxonomy" id="60191"/>
    <lineage>
        <taxon>Eukaryota</taxon>
        <taxon>Metazoa</taxon>
        <taxon>Ecdysozoa</taxon>
        <taxon>Arthropoda</taxon>
        <taxon>Chelicerata</taxon>
        <taxon>Arachnida</taxon>
        <taxon>Acari</taxon>
        <taxon>Parasitiformes</taxon>
        <taxon>Ixodida</taxon>
        <taxon>Ixodoidea</taxon>
        <taxon>Ixodidae</taxon>
        <taxon>Rhipicephalinae</taxon>
        <taxon>Rhipicephalus</taxon>
        <taxon>Rhipicephalus</taxon>
    </lineage>
</organism>
<proteinExistence type="predicted"/>